<dbReference type="InterPro" id="IPR001810">
    <property type="entry name" value="F-box_dom"/>
</dbReference>
<dbReference type="Pfam" id="PF12937">
    <property type="entry name" value="F-box-like"/>
    <property type="match status" value="1"/>
</dbReference>
<dbReference type="Gene3D" id="2.130.10.10">
    <property type="entry name" value="YVTN repeat-like/Quinoprotein amine dehydrogenase"/>
    <property type="match status" value="2"/>
</dbReference>
<dbReference type="PROSITE" id="PS50082">
    <property type="entry name" value="WD_REPEATS_2"/>
    <property type="match status" value="5"/>
</dbReference>
<dbReference type="InterPro" id="IPR001680">
    <property type="entry name" value="WD40_rpt"/>
</dbReference>
<keyword evidence="6" id="KW-1185">Reference proteome</keyword>
<dbReference type="InterPro" id="IPR019775">
    <property type="entry name" value="WD40_repeat_CS"/>
</dbReference>
<accession>A0A1X7V5T5</accession>
<dbReference type="PROSITE" id="PS00678">
    <property type="entry name" value="WD_REPEATS_1"/>
    <property type="match status" value="1"/>
</dbReference>
<evidence type="ECO:0000313" key="6">
    <source>
        <dbReference type="Proteomes" id="UP000007879"/>
    </source>
</evidence>
<organism evidence="5">
    <name type="scientific">Amphimedon queenslandica</name>
    <name type="common">Sponge</name>
    <dbReference type="NCBI Taxonomy" id="400682"/>
    <lineage>
        <taxon>Eukaryota</taxon>
        <taxon>Metazoa</taxon>
        <taxon>Porifera</taxon>
        <taxon>Demospongiae</taxon>
        <taxon>Heteroscleromorpha</taxon>
        <taxon>Haplosclerida</taxon>
        <taxon>Niphatidae</taxon>
        <taxon>Amphimedon</taxon>
    </lineage>
</organism>
<dbReference type="SUPFAM" id="SSF81383">
    <property type="entry name" value="F-box domain"/>
    <property type="match status" value="1"/>
</dbReference>
<dbReference type="SMART" id="SM00256">
    <property type="entry name" value="FBOX"/>
    <property type="match status" value="1"/>
</dbReference>
<dbReference type="KEGG" id="aqu:100639692"/>
<dbReference type="PANTHER" id="PTHR19848:SF8">
    <property type="entry name" value="F-BOX AND WD REPEAT DOMAIN CONTAINING 7"/>
    <property type="match status" value="1"/>
</dbReference>
<dbReference type="InterPro" id="IPR036322">
    <property type="entry name" value="WD40_repeat_dom_sf"/>
</dbReference>
<evidence type="ECO:0000313" key="5">
    <source>
        <dbReference type="EnsemblMetazoa" id="Aqu2.1.34877_001"/>
    </source>
</evidence>
<feature type="domain" description="F-box" evidence="4">
    <location>
        <begin position="48"/>
        <end position="94"/>
    </location>
</feature>
<feature type="repeat" description="WD" evidence="3">
    <location>
        <begin position="406"/>
        <end position="445"/>
    </location>
</feature>
<evidence type="ECO:0000256" key="3">
    <source>
        <dbReference type="PROSITE-ProRule" id="PRU00221"/>
    </source>
</evidence>
<feature type="repeat" description="WD" evidence="3">
    <location>
        <begin position="366"/>
        <end position="405"/>
    </location>
</feature>
<reference evidence="6" key="1">
    <citation type="journal article" date="2010" name="Nature">
        <title>The Amphimedon queenslandica genome and the evolution of animal complexity.</title>
        <authorList>
            <person name="Srivastava M."/>
            <person name="Simakov O."/>
            <person name="Chapman J."/>
            <person name="Fahey B."/>
            <person name="Gauthier M.E."/>
            <person name="Mitros T."/>
            <person name="Richards G.S."/>
            <person name="Conaco C."/>
            <person name="Dacre M."/>
            <person name="Hellsten U."/>
            <person name="Larroux C."/>
            <person name="Putnam N.H."/>
            <person name="Stanke M."/>
            <person name="Adamska M."/>
            <person name="Darling A."/>
            <person name="Degnan S.M."/>
            <person name="Oakley T.H."/>
            <person name="Plachetzki D.C."/>
            <person name="Zhai Y."/>
            <person name="Adamski M."/>
            <person name="Calcino A."/>
            <person name="Cummins S.F."/>
            <person name="Goodstein D.M."/>
            <person name="Harris C."/>
            <person name="Jackson D.J."/>
            <person name="Leys S.P."/>
            <person name="Shu S."/>
            <person name="Woodcroft B.J."/>
            <person name="Vervoort M."/>
            <person name="Kosik K.S."/>
            <person name="Manning G."/>
            <person name="Degnan B.M."/>
            <person name="Rokhsar D.S."/>
        </authorList>
    </citation>
    <scope>NUCLEOTIDE SEQUENCE [LARGE SCALE GENOMIC DNA]</scope>
</reference>
<dbReference type="CDD" id="cd00200">
    <property type="entry name" value="WD40"/>
    <property type="match status" value="1"/>
</dbReference>
<dbReference type="InParanoid" id="A0A1X7V5T5"/>
<dbReference type="PANTHER" id="PTHR19848">
    <property type="entry name" value="WD40 REPEAT PROTEIN"/>
    <property type="match status" value="1"/>
</dbReference>
<sequence length="479" mass="53271">MSLSSKLLEEVEKLSQNEVLSLQLELLKRTNVQNLRLLREKVHELLSFDLISDLPITLALNILSYLDAFSLCTISQCCSRYRELANDNLLWHRLCISKGYTQYQSLSFPESEEDCHPSSPRFKVQKIMKHTHFSYWKVVYMKSTVLMQNWSQGLYSVSALNAGNKEPITAMSLKNDVLVTGSRDGSSKIWNLKSLSVTTTLKGHTDEITTIIVTEGTILSGCSDGLVRCFSLISGQLMWSVEVKKGGIEGMEYASPYLASATSDQSIYVWKTEKGSAPIAMDTLQGHTKPITCLLVNEQCVYSGSWDGTIRIWSIGPTSTNTHVLPAHLEGVMCILILNNSTLASGGGDSVVKIWEPVTGQLLLSLKGHNQEILCLQADDTVLASSSADSTIRIWNADKGHCVHVLENHIGLVRCLLLRGNYLISGGDRKRINVWNKETGKLLHTVHRQQNLIRLLETSQNQIITASPNEGTMGIISYW</sequence>
<dbReference type="eggNOG" id="KOG0274">
    <property type="taxonomic scope" value="Eukaryota"/>
</dbReference>
<dbReference type="Pfam" id="PF00400">
    <property type="entry name" value="WD40"/>
    <property type="match status" value="6"/>
</dbReference>
<dbReference type="PROSITE" id="PS50181">
    <property type="entry name" value="FBOX"/>
    <property type="match status" value="1"/>
</dbReference>
<dbReference type="OrthoDB" id="19711at2759"/>
<dbReference type="AlphaFoldDB" id="A0A1X7V5T5"/>
<dbReference type="InterPro" id="IPR015943">
    <property type="entry name" value="WD40/YVTN_repeat-like_dom_sf"/>
</dbReference>
<protein>
    <recommendedName>
        <fullName evidence="4">F-box domain-containing protein</fullName>
    </recommendedName>
</protein>
<dbReference type="InterPro" id="IPR020472">
    <property type="entry name" value="WD40_PAC1"/>
</dbReference>
<keyword evidence="2" id="KW-0677">Repeat</keyword>
<keyword evidence="1 3" id="KW-0853">WD repeat</keyword>
<dbReference type="Proteomes" id="UP000007879">
    <property type="component" value="Unassembled WGS sequence"/>
</dbReference>
<dbReference type="GO" id="GO:0005730">
    <property type="term" value="C:nucleolus"/>
    <property type="evidence" value="ECO:0007669"/>
    <property type="project" value="UniProtKB-SubCell"/>
</dbReference>
<feature type="repeat" description="WD" evidence="3">
    <location>
        <begin position="161"/>
        <end position="200"/>
    </location>
</feature>
<dbReference type="InterPro" id="IPR036047">
    <property type="entry name" value="F-box-like_dom_sf"/>
</dbReference>
<dbReference type="STRING" id="400682.A0A1X7V5T5"/>
<dbReference type="EnsemblMetazoa" id="Aqu2.1.34877_001">
    <property type="protein sequence ID" value="Aqu2.1.34877_001"/>
    <property type="gene ID" value="Aqu2.1.34877"/>
</dbReference>
<feature type="repeat" description="WD" evidence="3">
    <location>
        <begin position="325"/>
        <end position="365"/>
    </location>
</feature>
<dbReference type="Gene3D" id="1.20.1280.50">
    <property type="match status" value="1"/>
</dbReference>
<reference evidence="5" key="2">
    <citation type="submission" date="2017-05" db="UniProtKB">
        <authorList>
            <consortium name="EnsemblMetazoa"/>
        </authorList>
    </citation>
    <scope>IDENTIFICATION</scope>
</reference>
<dbReference type="SUPFAM" id="SSF50978">
    <property type="entry name" value="WD40 repeat-like"/>
    <property type="match status" value="1"/>
</dbReference>
<gene>
    <name evidence="5" type="primary">100639692</name>
</gene>
<name>A0A1X7V5T5_AMPQE</name>
<dbReference type="EnsemblMetazoa" id="XM_019995136.1">
    <property type="protein sequence ID" value="XP_019850695.1"/>
    <property type="gene ID" value="LOC100639692"/>
</dbReference>
<evidence type="ECO:0000256" key="2">
    <source>
        <dbReference type="ARBA" id="ARBA00022737"/>
    </source>
</evidence>
<evidence type="ECO:0000256" key="1">
    <source>
        <dbReference type="ARBA" id="ARBA00022574"/>
    </source>
</evidence>
<evidence type="ECO:0000259" key="4">
    <source>
        <dbReference type="PROSITE" id="PS50181"/>
    </source>
</evidence>
<feature type="repeat" description="WD" evidence="3">
    <location>
        <begin position="284"/>
        <end position="315"/>
    </location>
</feature>
<dbReference type="PROSITE" id="PS50294">
    <property type="entry name" value="WD_REPEATS_REGION"/>
    <property type="match status" value="2"/>
</dbReference>
<dbReference type="PRINTS" id="PR00320">
    <property type="entry name" value="GPROTEINBRPT"/>
</dbReference>
<dbReference type="GO" id="GO:0000027">
    <property type="term" value="P:ribosomal large subunit assembly"/>
    <property type="evidence" value="ECO:0007669"/>
    <property type="project" value="TreeGrafter"/>
</dbReference>
<dbReference type="SMART" id="SM00320">
    <property type="entry name" value="WD40"/>
    <property type="match status" value="7"/>
</dbReference>
<proteinExistence type="predicted"/>